<feature type="domain" description="4Fe-4S ferredoxin-type" evidence="13">
    <location>
        <begin position="124"/>
        <end position="152"/>
    </location>
</feature>
<dbReference type="InterPro" id="IPR001041">
    <property type="entry name" value="2Fe-2S_ferredoxin-type"/>
</dbReference>
<keyword evidence="5 11" id="KW-0001">2Fe-2S</keyword>
<feature type="domain" description="4Fe-4S ferredoxin-type" evidence="13">
    <location>
        <begin position="180"/>
        <end position="209"/>
    </location>
</feature>
<dbReference type="GO" id="GO:0006099">
    <property type="term" value="P:tricarboxylic acid cycle"/>
    <property type="evidence" value="ECO:0007669"/>
    <property type="project" value="UniProtKB-KW"/>
</dbReference>
<accession>A0A831YCX6</accession>
<evidence type="ECO:0000256" key="6">
    <source>
        <dbReference type="ARBA" id="ARBA00022723"/>
    </source>
</evidence>
<dbReference type="InterPro" id="IPR012675">
    <property type="entry name" value="Beta-grasp_dom_sf"/>
</dbReference>
<organism evidence="14">
    <name type="scientific">Sulfurihydrogenibium azorense</name>
    <dbReference type="NCBI Taxonomy" id="309806"/>
    <lineage>
        <taxon>Bacteria</taxon>
        <taxon>Pseudomonadati</taxon>
        <taxon>Aquificota</taxon>
        <taxon>Aquificia</taxon>
        <taxon>Aquificales</taxon>
        <taxon>Hydrogenothermaceae</taxon>
        <taxon>Sulfurihydrogenibium</taxon>
    </lineage>
</organism>
<comment type="cofactor">
    <cofactor evidence="11">
        <name>[4Fe-4S] cluster</name>
        <dbReference type="ChEBI" id="CHEBI:49883"/>
    </cofactor>
    <text evidence="11">Binds 1 [4Fe-4S] cluster.</text>
</comment>
<evidence type="ECO:0000256" key="7">
    <source>
        <dbReference type="ARBA" id="ARBA00023002"/>
    </source>
</evidence>
<evidence type="ECO:0000256" key="3">
    <source>
        <dbReference type="ARBA" id="ARBA00022485"/>
    </source>
</evidence>
<dbReference type="Pfam" id="PF13085">
    <property type="entry name" value="Fer2_3"/>
    <property type="match status" value="1"/>
</dbReference>
<evidence type="ECO:0000259" key="12">
    <source>
        <dbReference type="PROSITE" id="PS51085"/>
    </source>
</evidence>
<dbReference type="GO" id="GO:0022904">
    <property type="term" value="P:respiratory electron transport chain"/>
    <property type="evidence" value="ECO:0007669"/>
    <property type="project" value="TreeGrafter"/>
</dbReference>
<dbReference type="Pfam" id="PF13183">
    <property type="entry name" value="Fer4_8"/>
    <property type="match status" value="1"/>
</dbReference>
<keyword evidence="9 11" id="KW-0411">Iron-sulfur</keyword>
<comment type="cofactor">
    <cofactor evidence="11">
        <name>[3Fe-4S] cluster</name>
        <dbReference type="ChEBI" id="CHEBI:21137"/>
    </cofactor>
    <text evidence="11">Binds 1 [3Fe-4S] cluster.</text>
</comment>
<evidence type="ECO:0000256" key="1">
    <source>
        <dbReference type="ARBA" id="ARBA00004894"/>
    </source>
</evidence>
<dbReference type="InterPro" id="IPR004489">
    <property type="entry name" value="Succ_DH/fum_Rdtase_Fe-S"/>
</dbReference>
<dbReference type="Gene3D" id="3.10.20.30">
    <property type="match status" value="1"/>
</dbReference>
<evidence type="ECO:0000256" key="4">
    <source>
        <dbReference type="ARBA" id="ARBA00022532"/>
    </source>
</evidence>
<dbReference type="InterPro" id="IPR036010">
    <property type="entry name" value="2Fe-2S_ferredoxin-like_sf"/>
</dbReference>
<dbReference type="InterPro" id="IPR017896">
    <property type="entry name" value="4Fe4S_Fe-S-bd"/>
</dbReference>
<dbReference type="SUPFAM" id="SSF46548">
    <property type="entry name" value="alpha-helical ferredoxin"/>
    <property type="match status" value="1"/>
</dbReference>
<dbReference type="SUPFAM" id="SSF54292">
    <property type="entry name" value="2Fe-2S ferredoxin-like"/>
    <property type="match status" value="1"/>
</dbReference>
<dbReference type="GO" id="GO:0051538">
    <property type="term" value="F:3 iron, 4 sulfur cluster binding"/>
    <property type="evidence" value="ECO:0007669"/>
    <property type="project" value="UniProtKB-KW"/>
</dbReference>
<comment type="cofactor">
    <cofactor evidence="11">
        <name>[2Fe-2S] cluster</name>
        <dbReference type="ChEBI" id="CHEBI:190135"/>
    </cofactor>
    <text evidence="11">Binds 1 [2Fe-2S] cluster.</text>
</comment>
<dbReference type="GO" id="GO:0046872">
    <property type="term" value="F:metal ion binding"/>
    <property type="evidence" value="ECO:0007669"/>
    <property type="project" value="UniProtKB-KW"/>
</dbReference>
<dbReference type="EC" id="1.3.5.1" evidence="11"/>
<dbReference type="InterPro" id="IPR025192">
    <property type="entry name" value="Succ_DH/fum_Rdtase_N"/>
</dbReference>
<keyword evidence="4" id="KW-0816">Tricarboxylic acid cycle</keyword>
<evidence type="ECO:0000256" key="8">
    <source>
        <dbReference type="ARBA" id="ARBA00023004"/>
    </source>
</evidence>
<dbReference type="PROSITE" id="PS00198">
    <property type="entry name" value="4FE4S_FER_1"/>
    <property type="match status" value="2"/>
</dbReference>
<dbReference type="PROSITE" id="PS51379">
    <property type="entry name" value="4FE4S_FER_2"/>
    <property type="match status" value="2"/>
</dbReference>
<comment type="pathway">
    <text evidence="1">Carbohydrate metabolism; tricarboxylic acid cycle; fumarate from succinate (bacterial route): step 1/1.</text>
</comment>
<sequence length="236" mass="27148">MLVKIKRENSFVDFKVDNIEKRTTILEVLEYIKNYLDSSLSYRAQCRSSICGTCGVKVNGKTVLACKTKALDLAQNDELTIEPLDNMPVIKDLVVDHEEFLSKLKKAKSWFVPKENFEKVYPEELKTFEKETDCILCGICYSVCPAFQNDKNFGGPINFVKIFRFWKDKNDALQEERILIAKENNITSCVHCKYCTFSCPKEIPVESDIMQIEFFGKQKGIIQSQDSFGFGFNFGF</sequence>
<dbReference type="InterPro" id="IPR009051">
    <property type="entry name" value="Helical_ferredxn"/>
</dbReference>
<dbReference type="PROSITE" id="PS51085">
    <property type="entry name" value="2FE2S_FER_2"/>
    <property type="match status" value="1"/>
</dbReference>
<keyword evidence="10 11" id="KW-0003">3Fe-4S</keyword>
<evidence type="ECO:0000256" key="5">
    <source>
        <dbReference type="ARBA" id="ARBA00022714"/>
    </source>
</evidence>
<dbReference type="Proteomes" id="UP000885621">
    <property type="component" value="Unassembled WGS sequence"/>
</dbReference>
<dbReference type="EMBL" id="DSFC01000017">
    <property type="protein sequence ID" value="HEV08834.1"/>
    <property type="molecule type" value="Genomic_DNA"/>
</dbReference>
<comment type="catalytic activity">
    <reaction evidence="11">
        <text>a menaquinone + succinate = a menaquinol + fumarate</text>
        <dbReference type="Rhea" id="RHEA:27834"/>
        <dbReference type="Rhea" id="RHEA-COMP:9537"/>
        <dbReference type="Rhea" id="RHEA-COMP:9539"/>
        <dbReference type="ChEBI" id="CHEBI:16374"/>
        <dbReference type="ChEBI" id="CHEBI:18151"/>
        <dbReference type="ChEBI" id="CHEBI:29806"/>
        <dbReference type="ChEBI" id="CHEBI:30031"/>
        <dbReference type="EC" id="1.3.5.1"/>
    </reaction>
</comment>
<name>A0A831YCX6_9AQUI</name>
<dbReference type="Gene3D" id="1.10.1060.10">
    <property type="entry name" value="Alpha-helical ferredoxin"/>
    <property type="match status" value="1"/>
</dbReference>
<comment type="caution">
    <text evidence="14">The sequence shown here is derived from an EMBL/GenBank/DDBJ whole genome shotgun (WGS) entry which is preliminary data.</text>
</comment>
<evidence type="ECO:0000256" key="2">
    <source>
        <dbReference type="ARBA" id="ARBA00009433"/>
    </source>
</evidence>
<dbReference type="GO" id="GO:0009055">
    <property type="term" value="F:electron transfer activity"/>
    <property type="evidence" value="ECO:0007669"/>
    <property type="project" value="InterPro"/>
</dbReference>
<evidence type="ECO:0000256" key="9">
    <source>
        <dbReference type="ARBA" id="ARBA00023014"/>
    </source>
</evidence>
<dbReference type="PANTHER" id="PTHR11921">
    <property type="entry name" value="SUCCINATE DEHYDROGENASE IRON-SULFUR PROTEIN"/>
    <property type="match status" value="1"/>
</dbReference>
<evidence type="ECO:0000313" key="14">
    <source>
        <dbReference type="EMBL" id="HEV08834.1"/>
    </source>
</evidence>
<evidence type="ECO:0000256" key="10">
    <source>
        <dbReference type="ARBA" id="ARBA00023291"/>
    </source>
</evidence>
<dbReference type="GO" id="GO:0051539">
    <property type="term" value="F:4 iron, 4 sulfur cluster binding"/>
    <property type="evidence" value="ECO:0007669"/>
    <property type="project" value="UniProtKB-KW"/>
</dbReference>
<evidence type="ECO:0000259" key="13">
    <source>
        <dbReference type="PROSITE" id="PS51379"/>
    </source>
</evidence>
<dbReference type="AlphaFoldDB" id="A0A831YCX6"/>
<keyword evidence="8 11" id="KW-0408">Iron</keyword>
<comment type="similarity">
    <text evidence="2 11">Belongs to the succinate dehydrogenase/fumarate reductase iron-sulfur protein family.</text>
</comment>
<dbReference type="InterPro" id="IPR017900">
    <property type="entry name" value="4Fe4S_Fe_S_CS"/>
</dbReference>
<dbReference type="InterPro" id="IPR050573">
    <property type="entry name" value="SDH/FRD_Iron-Sulfur"/>
</dbReference>
<proteinExistence type="inferred from homology"/>
<dbReference type="CDD" id="cd00207">
    <property type="entry name" value="fer2"/>
    <property type="match status" value="1"/>
</dbReference>
<evidence type="ECO:0000256" key="11">
    <source>
        <dbReference type="RuleBase" id="RU361237"/>
    </source>
</evidence>
<gene>
    <name evidence="14" type="ORF">ENO34_00360</name>
</gene>
<reference evidence="14" key="1">
    <citation type="journal article" date="2020" name="mSystems">
        <title>Genome- and Community-Level Interaction Insights into Carbon Utilization and Element Cycling Functions of Hydrothermarchaeota in Hydrothermal Sediment.</title>
        <authorList>
            <person name="Zhou Z."/>
            <person name="Liu Y."/>
            <person name="Xu W."/>
            <person name="Pan J."/>
            <person name="Luo Z.H."/>
            <person name="Li M."/>
        </authorList>
    </citation>
    <scope>NUCLEOTIDE SEQUENCE [LARGE SCALE GENOMIC DNA]</scope>
    <source>
        <strain evidence="14">SpSt-1257</strain>
    </source>
</reference>
<dbReference type="GO" id="GO:0008177">
    <property type="term" value="F:succinate dehydrogenase (quinone) activity"/>
    <property type="evidence" value="ECO:0007669"/>
    <property type="project" value="UniProtKB-EC"/>
</dbReference>
<feature type="domain" description="2Fe-2S ferredoxin-type" evidence="12">
    <location>
        <begin position="1"/>
        <end position="87"/>
    </location>
</feature>
<dbReference type="PANTHER" id="PTHR11921:SF29">
    <property type="entry name" value="SUCCINATE DEHYDROGENASE [UBIQUINONE] IRON-SULFUR SUBUNIT, MITOCHONDRIAL"/>
    <property type="match status" value="1"/>
</dbReference>
<dbReference type="GO" id="GO:0051537">
    <property type="term" value="F:2 iron, 2 sulfur cluster binding"/>
    <property type="evidence" value="ECO:0007669"/>
    <property type="project" value="UniProtKB-KW"/>
</dbReference>
<dbReference type="NCBIfam" id="TIGR00384">
    <property type="entry name" value="dhsB"/>
    <property type="match status" value="1"/>
</dbReference>
<keyword evidence="3 11" id="KW-0004">4Fe-4S</keyword>
<keyword evidence="7" id="KW-0560">Oxidoreductase</keyword>
<keyword evidence="6 11" id="KW-0479">Metal-binding</keyword>
<protein>
    <recommendedName>
        <fullName evidence="11">Fumarate reductase iron-sulfur subunit</fullName>
        <ecNumber evidence="11">1.3.5.1</ecNumber>
    </recommendedName>
</protein>